<accession>A0A9K3J4M1</accession>
<dbReference type="Gramene" id="mRNA:HanXRQr2_Chr04g0143221">
    <property type="protein sequence ID" value="CDS:HanXRQr2_Chr04g0143221.1"/>
    <property type="gene ID" value="HanXRQr2_Chr04g0143221"/>
</dbReference>
<protein>
    <submittedName>
        <fullName evidence="1">Uncharacterized protein</fullName>
    </submittedName>
</protein>
<dbReference type="AlphaFoldDB" id="A0A9K3J4M1"/>
<comment type="caution">
    <text evidence="1">The sequence shown here is derived from an EMBL/GenBank/DDBJ whole genome shotgun (WGS) entry which is preliminary data.</text>
</comment>
<reference evidence="1" key="1">
    <citation type="journal article" date="2017" name="Nature">
        <title>The sunflower genome provides insights into oil metabolism, flowering and Asterid evolution.</title>
        <authorList>
            <person name="Badouin H."/>
            <person name="Gouzy J."/>
            <person name="Grassa C.J."/>
            <person name="Murat F."/>
            <person name="Staton S.E."/>
            <person name="Cottret L."/>
            <person name="Lelandais-Briere C."/>
            <person name="Owens G.L."/>
            <person name="Carrere S."/>
            <person name="Mayjonade B."/>
            <person name="Legrand L."/>
            <person name="Gill N."/>
            <person name="Kane N.C."/>
            <person name="Bowers J.E."/>
            <person name="Hubner S."/>
            <person name="Bellec A."/>
            <person name="Berard A."/>
            <person name="Berges H."/>
            <person name="Blanchet N."/>
            <person name="Boniface M.C."/>
            <person name="Brunel D."/>
            <person name="Catrice O."/>
            <person name="Chaidir N."/>
            <person name="Claudel C."/>
            <person name="Donnadieu C."/>
            <person name="Faraut T."/>
            <person name="Fievet G."/>
            <person name="Helmstetter N."/>
            <person name="King M."/>
            <person name="Knapp S.J."/>
            <person name="Lai Z."/>
            <person name="Le Paslier M.C."/>
            <person name="Lippi Y."/>
            <person name="Lorenzon L."/>
            <person name="Mandel J.R."/>
            <person name="Marage G."/>
            <person name="Marchand G."/>
            <person name="Marquand E."/>
            <person name="Bret-Mestries E."/>
            <person name="Morien E."/>
            <person name="Nambeesan S."/>
            <person name="Nguyen T."/>
            <person name="Pegot-Espagnet P."/>
            <person name="Pouilly N."/>
            <person name="Raftis F."/>
            <person name="Sallet E."/>
            <person name="Schiex T."/>
            <person name="Thomas J."/>
            <person name="Vandecasteele C."/>
            <person name="Vares D."/>
            <person name="Vear F."/>
            <person name="Vautrin S."/>
            <person name="Crespi M."/>
            <person name="Mangin B."/>
            <person name="Burke J.M."/>
            <person name="Salse J."/>
            <person name="Munos S."/>
            <person name="Vincourt P."/>
            <person name="Rieseberg L.H."/>
            <person name="Langlade N.B."/>
        </authorList>
    </citation>
    <scope>NUCLEOTIDE SEQUENCE</scope>
    <source>
        <tissue evidence="1">Leaves</tissue>
    </source>
</reference>
<organism evidence="1 2">
    <name type="scientific">Helianthus annuus</name>
    <name type="common">Common sunflower</name>
    <dbReference type="NCBI Taxonomy" id="4232"/>
    <lineage>
        <taxon>Eukaryota</taxon>
        <taxon>Viridiplantae</taxon>
        <taxon>Streptophyta</taxon>
        <taxon>Embryophyta</taxon>
        <taxon>Tracheophyta</taxon>
        <taxon>Spermatophyta</taxon>
        <taxon>Magnoliopsida</taxon>
        <taxon>eudicotyledons</taxon>
        <taxon>Gunneridae</taxon>
        <taxon>Pentapetalae</taxon>
        <taxon>asterids</taxon>
        <taxon>campanulids</taxon>
        <taxon>Asterales</taxon>
        <taxon>Asteraceae</taxon>
        <taxon>Asteroideae</taxon>
        <taxon>Heliantheae alliance</taxon>
        <taxon>Heliantheae</taxon>
        <taxon>Helianthus</taxon>
    </lineage>
</organism>
<evidence type="ECO:0000313" key="2">
    <source>
        <dbReference type="Proteomes" id="UP000215914"/>
    </source>
</evidence>
<sequence>MVLRSCSIQLPVVNANPPPGYRPSGNLFAIFTFDNLYPCLLWYRLSWADPRAIRNRIYYTCIQPL</sequence>
<gene>
    <name evidence="1" type="ORF">HanXRQr2_Chr04g0143221</name>
</gene>
<evidence type="ECO:0000313" key="1">
    <source>
        <dbReference type="EMBL" id="KAF5808247.1"/>
    </source>
</evidence>
<proteinExistence type="predicted"/>
<dbReference type="EMBL" id="MNCJ02000319">
    <property type="protein sequence ID" value="KAF5808247.1"/>
    <property type="molecule type" value="Genomic_DNA"/>
</dbReference>
<name>A0A9K3J4M1_HELAN</name>
<dbReference type="Proteomes" id="UP000215914">
    <property type="component" value="Unassembled WGS sequence"/>
</dbReference>
<reference evidence="1" key="2">
    <citation type="submission" date="2020-06" db="EMBL/GenBank/DDBJ databases">
        <title>Helianthus annuus Genome sequencing and assembly Release 2.</title>
        <authorList>
            <person name="Gouzy J."/>
            <person name="Langlade N."/>
            <person name="Munos S."/>
        </authorList>
    </citation>
    <scope>NUCLEOTIDE SEQUENCE</scope>
    <source>
        <tissue evidence="1">Leaves</tissue>
    </source>
</reference>
<keyword evidence="2" id="KW-1185">Reference proteome</keyword>